<name>A0A2S9WU26_9FLAO</name>
<dbReference type="EMBL" id="MQUC01000003">
    <property type="protein sequence ID" value="PRP66974.1"/>
    <property type="molecule type" value="Genomic_DNA"/>
</dbReference>
<evidence type="ECO:0000313" key="1">
    <source>
        <dbReference type="EMBL" id="PRP66974.1"/>
    </source>
</evidence>
<dbReference type="Proteomes" id="UP000239532">
    <property type="component" value="Unassembled WGS sequence"/>
</dbReference>
<comment type="caution">
    <text evidence="1">The sequence shown here is derived from an EMBL/GenBank/DDBJ whole genome shotgun (WGS) entry which is preliminary data.</text>
</comment>
<dbReference type="AlphaFoldDB" id="A0A2S9WU26"/>
<proteinExistence type="predicted"/>
<evidence type="ECO:0000313" key="2">
    <source>
        <dbReference type="Proteomes" id="UP000239532"/>
    </source>
</evidence>
<gene>
    <name evidence="1" type="ORF">BST86_07615</name>
</gene>
<reference evidence="1 2" key="1">
    <citation type="submission" date="2016-11" db="EMBL/GenBank/DDBJ databases">
        <title>Trade-off between light-utilization and light-protection in marine flavobacteria.</title>
        <authorList>
            <person name="Kumagai Y."/>
        </authorList>
    </citation>
    <scope>NUCLEOTIDE SEQUENCE [LARGE SCALE GENOMIC DNA]</scope>
    <source>
        <strain evidence="1 2">JCM 17109</strain>
    </source>
</reference>
<sequence length="79" mass="9066">MKSNAQSGKASSVPLFISMEQVKEVMQCGTTKAYRLLKEARDFKDITKRKHVTFDEFAEFMEISVEQLYSRLNITQDAA</sequence>
<protein>
    <submittedName>
        <fullName evidence="1">Uncharacterized protein</fullName>
    </submittedName>
</protein>
<keyword evidence="2" id="KW-1185">Reference proteome</keyword>
<accession>A0A2S9WU26</accession>
<organism evidence="1 2">
    <name type="scientific">Nonlabens agnitus</name>
    <dbReference type="NCBI Taxonomy" id="870484"/>
    <lineage>
        <taxon>Bacteria</taxon>
        <taxon>Pseudomonadati</taxon>
        <taxon>Bacteroidota</taxon>
        <taxon>Flavobacteriia</taxon>
        <taxon>Flavobacteriales</taxon>
        <taxon>Flavobacteriaceae</taxon>
        <taxon>Nonlabens</taxon>
    </lineage>
</organism>